<feature type="region of interest" description="Disordered" evidence="1">
    <location>
        <begin position="539"/>
        <end position="565"/>
    </location>
</feature>
<reference evidence="2" key="1">
    <citation type="submission" date="2021-01" db="EMBL/GenBank/DDBJ databases">
        <authorList>
            <person name="Corre E."/>
            <person name="Pelletier E."/>
            <person name="Niang G."/>
            <person name="Scheremetjew M."/>
            <person name="Finn R."/>
            <person name="Kale V."/>
            <person name="Holt S."/>
            <person name="Cochrane G."/>
            <person name="Meng A."/>
            <person name="Brown T."/>
            <person name="Cohen L."/>
        </authorList>
    </citation>
    <scope>NUCLEOTIDE SEQUENCE</scope>
    <source>
        <strain evidence="2">379</strain>
    </source>
</reference>
<organism evidence="2">
    <name type="scientific">Emiliania huxleyi</name>
    <name type="common">Coccolithophore</name>
    <name type="synonym">Pontosphaera huxleyi</name>
    <dbReference type="NCBI Taxonomy" id="2903"/>
    <lineage>
        <taxon>Eukaryota</taxon>
        <taxon>Haptista</taxon>
        <taxon>Haptophyta</taxon>
        <taxon>Prymnesiophyceae</taxon>
        <taxon>Isochrysidales</taxon>
        <taxon>Noelaerhabdaceae</taxon>
        <taxon>Emiliania</taxon>
    </lineage>
</organism>
<dbReference type="AlphaFoldDB" id="A0A7S3SEU2"/>
<dbReference type="Pfam" id="PF13450">
    <property type="entry name" value="NAD_binding_8"/>
    <property type="match status" value="1"/>
</dbReference>
<dbReference type="InterPro" id="IPR050464">
    <property type="entry name" value="Zeta_carotene_desat/Oxidored"/>
</dbReference>
<dbReference type="EMBL" id="HBIR01025301">
    <property type="protein sequence ID" value="CAE0552531.1"/>
    <property type="molecule type" value="Transcribed_RNA"/>
</dbReference>
<feature type="compositionally biased region" description="Low complexity" evidence="1">
    <location>
        <begin position="549"/>
        <end position="561"/>
    </location>
</feature>
<evidence type="ECO:0000313" key="2">
    <source>
        <dbReference type="EMBL" id="CAE0552531.1"/>
    </source>
</evidence>
<dbReference type="SUPFAM" id="SSF51905">
    <property type="entry name" value="FAD/NAD(P)-binding domain"/>
    <property type="match status" value="1"/>
</dbReference>
<dbReference type="GO" id="GO:0016491">
    <property type="term" value="F:oxidoreductase activity"/>
    <property type="evidence" value="ECO:0007669"/>
    <property type="project" value="TreeGrafter"/>
</dbReference>
<evidence type="ECO:0008006" key="3">
    <source>
        <dbReference type="Google" id="ProtNLM"/>
    </source>
</evidence>
<gene>
    <name evidence="2" type="ORF">EHUX00137_LOCUS19444</name>
</gene>
<dbReference type="PANTHER" id="PTHR42923">
    <property type="entry name" value="PROTOPORPHYRINOGEN OXIDASE"/>
    <property type="match status" value="1"/>
</dbReference>
<accession>A0A7S3SEU2</accession>
<evidence type="ECO:0000256" key="1">
    <source>
        <dbReference type="SAM" id="MobiDB-lite"/>
    </source>
</evidence>
<proteinExistence type="predicted"/>
<dbReference type="InterPro" id="IPR036188">
    <property type="entry name" value="FAD/NAD-bd_sf"/>
</dbReference>
<sequence>MPALTTTPLRPRFAACSAHARAVDEPALSSSLRGGFSPTDVAQSLQTPAGEALAQARRTSEGSAPIAVIGGGVSGVFAALALRSLGYGNITVIESAQRLGGKAGSFDHGGFSFPIGAVSTPFALREASFTDAQILEKPLRFATSAFAHSRTKLQILDANNLLPRRLQGGTPRRFHASELSHGATESWKEAFSGTGPPHRFYPHHVDFASKPELASAARPRVLGEEAWGRADSSWPLIYVSAHGYGVARAADAPPNYYWQRFAQKSTNAAKLPSLGPRGPALRGFDTTRHLERLLEQSGVAVLRSTRVASVLRSTGGVAITTAAGGAPLAFDRLVVATDLKAARSFLDTSAEEADLFSRVRHLNYHTLASHIEIPWVKPASVYYLGGHQGERDAVDAGAATGGCPTILFRPYAASNLTITWAYGGASLAPGTMEACLRRTVSSLGGRFGGVLLQQEWPDYFPHLAGSDLASQVPRRLDALQGRKRTYYVGEIFNLPLVSECVDWARYLIKRHFRDVRPPPSARGASAPTIMRRQLKVASLRRGRGRWREGAAASGGAARKPAGAGGARRRYSATELMRQQGLGAFGRRWCLWEALVS</sequence>
<dbReference type="Gene3D" id="3.50.50.60">
    <property type="entry name" value="FAD/NAD(P)-binding domain"/>
    <property type="match status" value="3"/>
</dbReference>
<name>A0A7S3SEU2_EMIHU</name>
<protein>
    <recommendedName>
        <fullName evidence="3">Amine oxidase domain-containing protein</fullName>
    </recommendedName>
</protein>